<sequence length="221" mass="23002">MATVSNLSRKLLGEFLSNPETIRAFENLGMNSDDMATQIEGIRNAAILTLDLSPLFENQRVVSSDGEVEFTDGGAGGTLTIGLSDTGVTTGGYGDASHVVAFAVNAKGRITGVQVHALNSDNVTEGSTHLYFTTNRAREALSQGSGINYDSGTGEIKAKPAGAFDVPTGTQNRAAYPTYTSPIISSPPTQAEVQAISDGLQAVSRTLAALISDMKDNGNLS</sequence>
<dbReference type="Gene3D" id="6.10.140.940">
    <property type="match status" value="1"/>
</dbReference>
<dbReference type="RefSeq" id="WP_188073953.1">
    <property type="nucleotide sequence ID" value="NZ_BSPS01000092.1"/>
</dbReference>
<reference evidence="1 2" key="1">
    <citation type="submission" date="2020-08" db="EMBL/GenBank/DDBJ databases">
        <title>Genomic Encyclopedia of Type Strains, Phase IV (KMG-IV): sequencing the most valuable type-strain genomes for metagenomic binning, comparative biology and taxonomic classification.</title>
        <authorList>
            <person name="Goeker M."/>
        </authorList>
    </citation>
    <scope>NUCLEOTIDE SEQUENCE [LARGE SCALE GENOMIC DNA]</scope>
    <source>
        <strain evidence="1 2">DSM 26189</strain>
    </source>
</reference>
<accession>A0A7W6FT41</accession>
<comment type="caution">
    <text evidence="1">The sequence shown here is derived from an EMBL/GenBank/DDBJ whole genome shotgun (WGS) entry which is preliminary data.</text>
</comment>
<evidence type="ECO:0000313" key="1">
    <source>
        <dbReference type="EMBL" id="MBB3928739.1"/>
    </source>
</evidence>
<gene>
    <name evidence="1" type="ORF">GGR43_004484</name>
</gene>
<organism evidence="1 2">
    <name type="scientific">Sphingobium jiangsuense</name>
    <dbReference type="NCBI Taxonomy" id="870476"/>
    <lineage>
        <taxon>Bacteria</taxon>
        <taxon>Pseudomonadati</taxon>
        <taxon>Pseudomonadota</taxon>
        <taxon>Alphaproteobacteria</taxon>
        <taxon>Sphingomonadales</taxon>
        <taxon>Sphingomonadaceae</taxon>
        <taxon>Sphingobium</taxon>
    </lineage>
</organism>
<proteinExistence type="predicted"/>
<keyword evidence="2" id="KW-1185">Reference proteome</keyword>
<evidence type="ECO:0000313" key="2">
    <source>
        <dbReference type="Proteomes" id="UP000571950"/>
    </source>
</evidence>
<dbReference type="EMBL" id="JACIDT010000033">
    <property type="protein sequence ID" value="MBB3928739.1"/>
    <property type="molecule type" value="Genomic_DNA"/>
</dbReference>
<dbReference type="Proteomes" id="UP000571950">
    <property type="component" value="Unassembled WGS sequence"/>
</dbReference>
<protein>
    <submittedName>
        <fullName evidence="1">Uncharacterized protein</fullName>
    </submittedName>
</protein>
<name>A0A7W6FT41_9SPHN</name>
<dbReference type="AlphaFoldDB" id="A0A7W6FT41"/>